<dbReference type="SUPFAM" id="SSF48179">
    <property type="entry name" value="6-phosphogluconate dehydrogenase C-terminal domain-like"/>
    <property type="match status" value="1"/>
</dbReference>
<dbReference type="InterPro" id="IPR029154">
    <property type="entry name" value="HIBADH-like_NADP-bd"/>
</dbReference>
<feature type="domain" description="3-hydroxyisobutyrate dehydrogenase-like NAD-binding" evidence="5">
    <location>
        <begin position="173"/>
        <end position="288"/>
    </location>
</feature>
<comment type="similarity">
    <text evidence="1">Belongs to the HIBADH-related family.</text>
</comment>
<gene>
    <name evidence="6" type="ORF">AB6A68_09330</name>
</gene>
<protein>
    <submittedName>
        <fullName evidence="6">NAD(P)-dependent oxidoreductase</fullName>
        <ecNumber evidence="6">1.1.-.-</ecNumber>
    </submittedName>
</protein>
<evidence type="ECO:0000313" key="6">
    <source>
        <dbReference type="EMBL" id="MEX6430039.1"/>
    </source>
</evidence>
<dbReference type="Pfam" id="PF14833">
    <property type="entry name" value="NAD_binding_11"/>
    <property type="match status" value="1"/>
</dbReference>
<dbReference type="Proteomes" id="UP001560267">
    <property type="component" value="Unassembled WGS sequence"/>
</dbReference>
<evidence type="ECO:0000259" key="5">
    <source>
        <dbReference type="Pfam" id="PF14833"/>
    </source>
</evidence>
<dbReference type="PIRSF" id="PIRSF000103">
    <property type="entry name" value="HIBADH"/>
    <property type="match status" value="1"/>
</dbReference>
<dbReference type="PANTHER" id="PTHR43580:SF2">
    <property type="entry name" value="CYTOKINE-LIKE NUCLEAR FACTOR N-PAC"/>
    <property type="match status" value="1"/>
</dbReference>
<organism evidence="6 7">
    <name type="scientific">Ferrimicrobium acidiphilum</name>
    <dbReference type="NCBI Taxonomy" id="121039"/>
    <lineage>
        <taxon>Bacteria</taxon>
        <taxon>Bacillati</taxon>
        <taxon>Actinomycetota</taxon>
        <taxon>Acidimicrobiia</taxon>
        <taxon>Acidimicrobiales</taxon>
        <taxon>Acidimicrobiaceae</taxon>
        <taxon>Ferrimicrobium</taxon>
    </lineage>
</organism>
<dbReference type="Gene3D" id="1.10.1040.10">
    <property type="entry name" value="N-(1-d-carboxylethyl)-l-norvaline Dehydrogenase, domain 2"/>
    <property type="match status" value="1"/>
</dbReference>
<evidence type="ECO:0000256" key="1">
    <source>
        <dbReference type="ARBA" id="ARBA00009080"/>
    </source>
</evidence>
<keyword evidence="2 6" id="KW-0560">Oxidoreductase</keyword>
<dbReference type="InterPro" id="IPR008927">
    <property type="entry name" value="6-PGluconate_DH-like_C_sf"/>
</dbReference>
<dbReference type="InterPro" id="IPR036291">
    <property type="entry name" value="NAD(P)-bd_dom_sf"/>
</dbReference>
<feature type="domain" description="6-phosphogluconate dehydrogenase NADP-binding" evidence="4">
    <location>
        <begin position="9"/>
        <end position="166"/>
    </location>
</feature>
<dbReference type="EC" id="1.1.-.-" evidence="6"/>
<dbReference type="RefSeq" id="WP_298383735.1">
    <property type="nucleotide sequence ID" value="NZ_JBFSHR010000033.1"/>
</dbReference>
<dbReference type="PANTHER" id="PTHR43580">
    <property type="entry name" value="OXIDOREDUCTASE GLYR1-RELATED"/>
    <property type="match status" value="1"/>
</dbReference>
<evidence type="ECO:0000256" key="2">
    <source>
        <dbReference type="ARBA" id="ARBA00023002"/>
    </source>
</evidence>
<dbReference type="InterPro" id="IPR015815">
    <property type="entry name" value="HIBADH-related"/>
</dbReference>
<dbReference type="EMBL" id="JBFSHR010000033">
    <property type="protein sequence ID" value="MEX6430039.1"/>
    <property type="molecule type" value="Genomic_DNA"/>
</dbReference>
<keyword evidence="3" id="KW-0520">NAD</keyword>
<dbReference type="InterPro" id="IPR051265">
    <property type="entry name" value="HIBADH-related_NP60_sf"/>
</dbReference>
<dbReference type="SUPFAM" id="SSF51735">
    <property type="entry name" value="NAD(P)-binding Rossmann-fold domains"/>
    <property type="match status" value="1"/>
</dbReference>
<dbReference type="GO" id="GO:0016491">
    <property type="term" value="F:oxidoreductase activity"/>
    <property type="evidence" value="ECO:0007669"/>
    <property type="project" value="UniProtKB-KW"/>
</dbReference>
<proteinExistence type="inferred from homology"/>
<evidence type="ECO:0000313" key="7">
    <source>
        <dbReference type="Proteomes" id="UP001560267"/>
    </source>
</evidence>
<accession>A0ABV3Y3A1</accession>
<comment type="caution">
    <text evidence="6">The sequence shown here is derived from an EMBL/GenBank/DDBJ whole genome shotgun (WGS) entry which is preliminary data.</text>
</comment>
<evidence type="ECO:0000259" key="4">
    <source>
        <dbReference type="Pfam" id="PF03446"/>
    </source>
</evidence>
<dbReference type="InterPro" id="IPR006115">
    <property type="entry name" value="6PGDH_NADP-bd"/>
</dbReference>
<dbReference type="InterPro" id="IPR013328">
    <property type="entry name" value="6PGD_dom2"/>
</dbReference>
<keyword evidence="7" id="KW-1185">Reference proteome</keyword>
<dbReference type="Gene3D" id="3.40.50.720">
    <property type="entry name" value="NAD(P)-binding Rossmann-like Domain"/>
    <property type="match status" value="1"/>
</dbReference>
<evidence type="ECO:0000256" key="3">
    <source>
        <dbReference type="ARBA" id="ARBA00023027"/>
    </source>
</evidence>
<name>A0ABV3Y3A1_9ACTN</name>
<dbReference type="Pfam" id="PF03446">
    <property type="entry name" value="NAD_binding_2"/>
    <property type="match status" value="1"/>
</dbReference>
<reference evidence="6 7" key="1">
    <citation type="submission" date="2024-07" db="EMBL/GenBank/DDBJ databases">
        <title>Draft Genome Sequence of Ferrimicrobium acidiphilum Strain YE2023, Isolated from a Pulp of Bioleach Reactor.</title>
        <authorList>
            <person name="Elkina Y.A."/>
            <person name="Bulaeva A.G."/>
            <person name="Beletsky A.V."/>
            <person name="Mardanov A.V."/>
        </authorList>
    </citation>
    <scope>NUCLEOTIDE SEQUENCE [LARGE SCALE GENOMIC DNA]</scope>
    <source>
        <strain evidence="6 7">YE2023</strain>
    </source>
</reference>
<sequence>MELGTSSAIGWIGAGRMGSEMIGRLLGAGYQVSVYNRTRSKADALTERGAKVVEVVADLSACDAVFVTVSSSEDFVEVMLGDEGLLSRSTVPKVVVDSSTVAVEASERVRQAVASRGSMLLASPVSGNPRVAAAGKLTMAVSGPVEAYEMVAPLLDAIGSGSTYVGDGDLARLVKLCHNLFLGVVMQSVAEITVLAERGGVDRATFLSYLNKSVMGSMFTGYKAPAVVNLDFEATFTSKLLRKDFDLGLAAARSLEVPMPVAGLVHQIVQQLVGEGYGDDDFATLIKLVAKGANLELRSEDADVDDGLSS</sequence>